<evidence type="ECO:0000313" key="2">
    <source>
        <dbReference type="Ensembl" id="ENSFHEP00000017610.1"/>
    </source>
</evidence>
<dbReference type="AlphaFoldDB" id="A0A3Q2TMB2"/>
<dbReference type="Pfam" id="PF02493">
    <property type="entry name" value="MORN"/>
    <property type="match status" value="1"/>
</dbReference>
<organism evidence="2 3">
    <name type="scientific">Fundulus heteroclitus</name>
    <name type="common">Killifish</name>
    <name type="synonym">Mummichog</name>
    <dbReference type="NCBI Taxonomy" id="8078"/>
    <lineage>
        <taxon>Eukaryota</taxon>
        <taxon>Metazoa</taxon>
        <taxon>Chordata</taxon>
        <taxon>Craniata</taxon>
        <taxon>Vertebrata</taxon>
        <taxon>Euteleostomi</taxon>
        <taxon>Actinopterygii</taxon>
        <taxon>Neopterygii</taxon>
        <taxon>Teleostei</taxon>
        <taxon>Neoteleostei</taxon>
        <taxon>Acanthomorphata</taxon>
        <taxon>Ovalentaria</taxon>
        <taxon>Atherinomorphae</taxon>
        <taxon>Cyprinodontiformes</taxon>
        <taxon>Fundulidae</taxon>
        <taxon>Fundulus</taxon>
    </lineage>
</organism>
<dbReference type="SMART" id="SM00698">
    <property type="entry name" value="MORN"/>
    <property type="match status" value="1"/>
</dbReference>
<dbReference type="Gene3D" id="2.20.110.10">
    <property type="entry name" value="Histone H3 K4-specific methyltransferase SET7/9 N-terminal domain"/>
    <property type="match status" value="1"/>
</dbReference>
<protein>
    <submittedName>
        <fullName evidence="2">Uncharacterized protein</fullName>
    </submittedName>
</protein>
<evidence type="ECO:0000256" key="1">
    <source>
        <dbReference type="ARBA" id="ARBA00022737"/>
    </source>
</evidence>
<dbReference type="InterPro" id="IPR003409">
    <property type="entry name" value="MORN"/>
</dbReference>
<dbReference type="Proteomes" id="UP000265000">
    <property type="component" value="Unplaced"/>
</dbReference>
<reference evidence="2" key="1">
    <citation type="submission" date="2025-08" db="UniProtKB">
        <authorList>
            <consortium name="Ensembl"/>
        </authorList>
    </citation>
    <scope>IDENTIFICATION</scope>
</reference>
<dbReference type="SUPFAM" id="SSF82185">
    <property type="entry name" value="Histone H3 K4-specific methyltransferase SET7/9 N-terminal domain"/>
    <property type="match status" value="1"/>
</dbReference>
<sequence>LNGGRKGNGARYVGDYAQNKKHGQGTFFYPDGSKYEGRTDPLHKTLRIQRCISLGRKICRWGNRNVLC</sequence>
<reference evidence="2" key="2">
    <citation type="submission" date="2025-09" db="UniProtKB">
        <authorList>
            <consortium name="Ensembl"/>
        </authorList>
    </citation>
    <scope>IDENTIFICATION</scope>
</reference>
<accession>A0A3Q2TMB2</accession>
<name>A0A3Q2TMB2_FUNHE</name>
<keyword evidence="1" id="KW-0677">Repeat</keyword>
<evidence type="ECO:0000313" key="3">
    <source>
        <dbReference type="Proteomes" id="UP000265000"/>
    </source>
</evidence>
<dbReference type="Ensembl" id="ENSFHET00000026338.1">
    <property type="protein sequence ID" value="ENSFHEP00000017610.1"/>
    <property type="gene ID" value="ENSFHEG00000019351.1"/>
</dbReference>
<keyword evidence="3" id="KW-1185">Reference proteome</keyword>
<proteinExistence type="predicted"/>
<dbReference type="STRING" id="8078.ENSFHEP00000017610"/>